<dbReference type="RefSeq" id="WP_044731364.1">
    <property type="nucleotide sequence ID" value="NZ_JYBP01000003.1"/>
</dbReference>
<sequence length="244" mass="28533">MKTYTLREAAKKIGVTARDLKQWEKQFAESIVVPRTIEGARIYTDELINRFRHIRTWLEDGRHPREVAEMIRQMDGQLEEGANETAAQVETAVMEGEIIDVPRLLHQGMPYIAEQLAARLKDDIVDALKQETTAAVRQAMDDVKGRLDYIEERTTAAAETVRRSLRDYEDAWQQKTEQLHEHLETVVAFCQEEKARQEEERKQLELRILEREKAFRELVLSFRQTAASASAARARHKWWKFWQG</sequence>
<dbReference type="GO" id="GO:0003677">
    <property type="term" value="F:DNA binding"/>
    <property type="evidence" value="ECO:0007669"/>
    <property type="project" value="InterPro"/>
</dbReference>
<keyword evidence="1" id="KW-0175">Coiled coil</keyword>
<accession>A0A0D8BXG1</accession>
<dbReference type="Proteomes" id="UP000032522">
    <property type="component" value="Unassembled WGS sequence"/>
</dbReference>
<dbReference type="InterPro" id="IPR000551">
    <property type="entry name" value="MerR-type_HTH_dom"/>
</dbReference>
<feature type="coiled-coil region" evidence="1">
    <location>
        <begin position="180"/>
        <end position="214"/>
    </location>
</feature>
<gene>
    <name evidence="3" type="ORF">LG52_1301</name>
</gene>
<dbReference type="CDD" id="cd04764">
    <property type="entry name" value="HTH_MlrA-like_sg1"/>
    <property type="match status" value="1"/>
</dbReference>
<reference evidence="3 4" key="1">
    <citation type="submission" date="2015-01" db="EMBL/GenBank/DDBJ databases">
        <authorList>
            <person name="Filippidou S."/>
            <person name="Jeanneret N."/>
            <person name="Russel-Delif L."/>
            <person name="Junier T."/>
            <person name="Wunderlin T."/>
            <person name="Molina V."/>
            <person name="Johnson S.L."/>
            <person name="Davenport K.W."/>
            <person name="Chain P.S."/>
            <person name="Dorador C."/>
            <person name="Junier P."/>
        </authorList>
    </citation>
    <scope>NUCLEOTIDE SEQUENCE [LARGE SCALE GENOMIC DNA]</scope>
    <source>
        <strain evidence="3 4">Et7/4</strain>
    </source>
</reference>
<comment type="caution">
    <text evidence="3">The sequence shown here is derived from an EMBL/GenBank/DDBJ whole genome shotgun (WGS) entry which is preliminary data.</text>
</comment>
<dbReference type="GO" id="GO:0006355">
    <property type="term" value="P:regulation of DNA-templated transcription"/>
    <property type="evidence" value="ECO:0007669"/>
    <property type="project" value="InterPro"/>
</dbReference>
<dbReference type="PATRIC" id="fig|1462.6.peg.1497"/>
<evidence type="ECO:0000256" key="1">
    <source>
        <dbReference type="SAM" id="Coils"/>
    </source>
</evidence>
<dbReference type="InterPro" id="IPR009061">
    <property type="entry name" value="DNA-bd_dom_put_sf"/>
</dbReference>
<feature type="domain" description="HTH merR-type" evidence="2">
    <location>
        <begin position="4"/>
        <end position="73"/>
    </location>
</feature>
<dbReference type="Gene3D" id="1.10.1660.10">
    <property type="match status" value="1"/>
</dbReference>
<dbReference type="OrthoDB" id="2884071at2"/>
<dbReference type="AlphaFoldDB" id="A0A0D8BXG1"/>
<evidence type="ECO:0000313" key="4">
    <source>
        <dbReference type="Proteomes" id="UP000032522"/>
    </source>
</evidence>
<dbReference type="SUPFAM" id="SSF46955">
    <property type="entry name" value="Putative DNA-binding domain"/>
    <property type="match status" value="1"/>
</dbReference>
<dbReference type="Pfam" id="PF13411">
    <property type="entry name" value="MerR_1"/>
    <property type="match status" value="1"/>
</dbReference>
<protein>
    <submittedName>
        <fullName evidence="3">MerR HTH regulatory family protein</fullName>
    </submittedName>
</protein>
<dbReference type="EMBL" id="JYBP01000003">
    <property type="protein sequence ID" value="KJE28863.1"/>
    <property type="molecule type" value="Genomic_DNA"/>
</dbReference>
<evidence type="ECO:0000259" key="2">
    <source>
        <dbReference type="Pfam" id="PF13411"/>
    </source>
</evidence>
<name>A0A0D8BXG1_GEOKU</name>
<evidence type="ECO:0000313" key="3">
    <source>
        <dbReference type="EMBL" id="KJE28863.1"/>
    </source>
</evidence>
<proteinExistence type="predicted"/>
<organism evidence="3 4">
    <name type="scientific">Geobacillus kaustophilus</name>
    <dbReference type="NCBI Taxonomy" id="1462"/>
    <lineage>
        <taxon>Bacteria</taxon>
        <taxon>Bacillati</taxon>
        <taxon>Bacillota</taxon>
        <taxon>Bacilli</taxon>
        <taxon>Bacillales</taxon>
        <taxon>Anoxybacillaceae</taxon>
        <taxon>Geobacillus</taxon>
        <taxon>Geobacillus thermoleovorans group</taxon>
    </lineage>
</organism>